<keyword evidence="6" id="KW-0375">Hydrogen ion transport</keyword>
<keyword evidence="12" id="KW-1185">Reference proteome</keyword>
<name>A0A914US05_9BILA</name>
<keyword evidence="4" id="KW-1003">Cell membrane</keyword>
<proteinExistence type="inferred from homology"/>
<dbReference type="PANTHER" id="PTHR21522">
    <property type="entry name" value="PROTON CHANNEL OTOP"/>
    <property type="match status" value="1"/>
</dbReference>
<evidence type="ECO:0000256" key="9">
    <source>
        <dbReference type="ARBA" id="ARBA00023136"/>
    </source>
</evidence>
<dbReference type="PANTHER" id="PTHR21522:SF33">
    <property type="entry name" value="OTOPETRIN-2"/>
    <property type="match status" value="1"/>
</dbReference>
<feature type="transmembrane region" description="Helical" evidence="11">
    <location>
        <begin position="20"/>
        <end position="43"/>
    </location>
</feature>
<evidence type="ECO:0000256" key="7">
    <source>
        <dbReference type="ARBA" id="ARBA00022989"/>
    </source>
</evidence>
<accession>A0A914US05</accession>
<evidence type="ECO:0000256" key="11">
    <source>
        <dbReference type="SAM" id="Phobius"/>
    </source>
</evidence>
<keyword evidence="10" id="KW-0407">Ion channel</keyword>
<evidence type="ECO:0000256" key="6">
    <source>
        <dbReference type="ARBA" id="ARBA00022781"/>
    </source>
</evidence>
<sequence length="182" mass="20843">MKELNFIRHDVRSHKSAELLDRLLLIAGLVGELLFSMAGLVGLTGDRTWTVLSFLLVLAHILRLVQVCLQSGLLLLAEKLKIEDMRLRDQKPGKQVITFLLVANVALFLMNTFEAQKAGISPEIVHFYGIQSWVMFVRSCAPLTIFYRFHSSVCFAEVWKHCYTVKEHDDLPLRRTRYNTAP</sequence>
<feature type="transmembrane region" description="Helical" evidence="11">
    <location>
        <begin position="49"/>
        <end position="76"/>
    </location>
</feature>
<dbReference type="AlphaFoldDB" id="A0A914US05"/>
<keyword evidence="8" id="KW-0406">Ion transport</keyword>
<reference evidence="13" key="1">
    <citation type="submission" date="2022-11" db="UniProtKB">
        <authorList>
            <consortium name="WormBaseParasite"/>
        </authorList>
    </citation>
    <scope>IDENTIFICATION</scope>
</reference>
<evidence type="ECO:0000256" key="2">
    <source>
        <dbReference type="ARBA" id="ARBA00006513"/>
    </source>
</evidence>
<evidence type="ECO:0000256" key="1">
    <source>
        <dbReference type="ARBA" id="ARBA00004651"/>
    </source>
</evidence>
<dbReference type="Pfam" id="PF03189">
    <property type="entry name" value="Otopetrin"/>
    <property type="match status" value="1"/>
</dbReference>
<evidence type="ECO:0000256" key="3">
    <source>
        <dbReference type="ARBA" id="ARBA00022448"/>
    </source>
</evidence>
<dbReference type="GO" id="GO:0015252">
    <property type="term" value="F:proton channel activity"/>
    <property type="evidence" value="ECO:0007669"/>
    <property type="project" value="InterPro"/>
</dbReference>
<evidence type="ECO:0000256" key="8">
    <source>
        <dbReference type="ARBA" id="ARBA00023065"/>
    </source>
</evidence>
<evidence type="ECO:0000313" key="12">
    <source>
        <dbReference type="Proteomes" id="UP000887566"/>
    </source>
</evidence>
<keyword evidence="3" id="KW-0813">Transport</keyword>
<dbReference type="GO" id="GO:0005886">
    <property type="term" value="C:plasma membrane"/>
    <property type="evidence" value="ECO:0007669"/>
    <property type="project" value="UniProtKB-SubCell"/>
</dbReference>
<organism evidence="12 13">
    <name type="scientific">Plectus sambesii</name>
    <dbReference type="NCBI Taxonomy" id="2011161"/>
    <lineage>
        <taxon>Eukaryota</taxon>
        <taxon>Metazoa</taxon>
        <taxon>Ecdysozoa</taxon>
        <taxon>Nematoda</taxon>
        <taxon>Chromadorea</taxon>
        <taxon>Plectida</taxon>
        <taxon>Plectina</taxon>
        <taxon>Plectoidea</taxon>
        <taxon>Plectidae</taxon>
        <taxon>Plectus</taxon>
    </lineage>
</organism>
<keyword evidence="5 11" id="KW-0812">Transmembrane</keyword>
<evidence type="ECO:0000256" key="5">
    <source>
        <dbReference type="ARBA" id="ARBA00022692"/>
    </source>
</evidence>
<keyword evidence="9 11" id="KW-0472">Membrane</keyword>
<evidence type="ECO:0000313" key="13">
    <source>
        <dbReference type="WBParaSite" id="PSAMB.scaffold11927size3052.g34502.t1"/>
    </source>
</evidence>
<dbReference type="InterPro" id="IPR004878">
    <property type="entry name" value="Otopetrin"/>
</dbReference>
<dbReference type="Proteomes" id="UP000887566">
    <property type="component" value="Unplaced"/>
</dbReference>
<protein>
    <submittedName>
        <fullName evidence="13">Otopetrin</fullName>
    </submittedName>
</protein>
<comment type="similarity">
    <text evidence="2">Belongs to the otopetrin family.</text>
</comment>
<evidence type="ECO:0000256" key="10">
    <source>
        <dbReference type="ARBA" id="ARBA00023303"/>
    </source>
</evidence>
<comment type="subcellular location">
    <subcellularLocation>
        <location evidence="1">Cell membrane</location>
        <topology evidence="1">Multi-pass membrane protein</topology>
    </subcellularLocation>
</comment>
<feature type="transmembrane region" description="Helical" evidence="11">
    <location>
        <begin position="125"/>
        <end position="147"/>
    </location>
</feature>
<keyword evidence="7 11" id="KW-1133">Transmembrane helix</keyword>
<evidence type="ECO:0000256" key="4">
    <source>
        <dbReference type="ARBA" id="ARBA00022475"/>
    </source>
</evidence>
<dbReference type="WBParaSite" id="PSAMB.scaffold11927size3052.g34502.t1">
    <property type="protein sequence ID" value="PSAMB.scaffold11927size3052.g34502.t1"/>
    <property type="gene ID" value="PSAMB.scaffold11927size3052.g34502"/>
</dbReference>
<feature type="transmembrane region" description="Helical" evidence="11">
    <location>
        <begin position="96"/>
        <end position="113"/>
    </location>
</feature>